<evidence type="ECO:0000313" key="3">
    <source>
        <dbReference type="Proteomes" id="UP001165121"/>
    </source>
</evidence>
<feature type="compositionally biased region" description="Basic and acidic residues" evidence="1">
    <location>
        <begin position="330"/>
        <end position="340"/>
    </location>
</feature>
<evidence type="ECO:0000313" key="2">
    <source>
        <dbReference type="EMBL" id="GMG17858.1"/>
    </source>
</evidence>
<protein>
    <submittedName>
        <fullName evidence="2">Unnamed protein product</fullName>
    </submittedName>
</protein>
<feature type="compositionally biased region" description="Basic residues" evidence="1">
    <location>
        <begin position="506"/>
        <end position="517"/>
    </location>
</feature>
<accession>A0A9W7DAZ2</accession>
<evidence type="ECO:0000256" key="1">
    <source>
        <dbReference type="SAM" id="MobiDB-lite"/>
    </source>
</evidence>
<feature type="compositionally biased region" description="Acidic residues" evidence="1">
    <location>
        <begin position="239"/>
        <end position="248"/>
    </location>
</feature>
<feature type="compositionally biased region" description="Low complexity" evidence="1">
    <location>
        <begin position="208"/>
        <end position="227"/>
    </location>
</feature>
<dbReference type="EMBL" id="BSXT01019123">
    <property type="protein sequence ID" value="GMG17858.1"/>
    <property type="molecule type" value="Genomic_DNA"/>
</dbReference>
<feature type="compositionally biased region" description="Low complexity" evidence="1">
    <location>
        <begin position="55"/>
        <end position="78"/>
    </location>
</feature>
<reference evidence="2" key="1">
    <citation type="submission" date="2023-04" db="EMBL/GenBank/DDBJ databases">
        <title>Phytophthora fragariaefolia NBRC 109709.</title>
        <authorList>
            <person name="Ichikawa N."/>
            <person name="Sato H."/>
            <person name="Tonouchi N."/>
        </authorList>
    </citation>
    <scope>NUCLEOTIDE SEQUENCE</scope>
    <source>
        <strain evidence="2">NBRC 109709</strain>
    </source>
</reference>
<feature type="region of interest" description="Disordered" evidence="1">
    <location>
        <begin position="1"/>
        <end position="359"/>
    </location>
</feature>
<comment type="caution">
    <text evidence="2">The sequence shown here is derived from an EMBL/GenBank/DDBJ whole genome shotgun (WGS) entry which is preliminary data.</text>
</comment>
<organism evidence="2 3">
    <name type="scientific">Phytophthora fragariaefolia</name>
    <dbReference type="NCBI Taxonomy" id="1490495"/>
    <lineage>
        <taxon>Eukaryota</taxon>
        <taxon>Sar</taxon>
        <taxon>Stramenopiles</taxon>
        <taxon>Oomycota</taxon>
        <taxon>Peronosporomycetes</taxon>
        <taxon>Peronosporales</taxon>
        <taxon>Peronosporaceae</taxon>
        <taxon>Phytophthora</taxon>
    </lineage>
</organism>
<keyword evidence="3" id="KW-1185">Reference proteome</keyword>
<dbReference type="Proteomes" id="UP001165121">
    <property type="component" value="Unassembled WGS sequence"/>
</dbReference>
<dbReference type="OrthoDB" id="141470at2759"/>
<dbReference type="AlphaFoldDB" id="A0A9W7DAZ2"/>
<proteinExistence type="predicted"/>
<feature type="compositionally biased region" description="Basic and acidic residues" evidence="1">
    <location>
        <begin position="26"/>
        <end position="42"/>
    </location>
</feature>
<feature type="compositionally biased region" description="Polar residues" evidence="1">
    <location>
        <begin position="260"/>
        <end position="272"/>
    </location>
</feature>
<feature type="compositionally biased region" description="Polar residues" evidence="1">
    <location>
        <begin position="295"/>
        <end position="314"/>
    </location>
</feature>
<feature type="compositionally biased region" description="Low complexity" evidence="1">
    <location>
        <begin position="100"/>
        <end position="112"/>
    </location>
</feature>
<sequence length="517" mass="56121">MGDSSHVTRSRCGRGGVLAEGGDDLAGERSHLGEKRTPRDEGEAGNSKSKKALRATVATSPEAVAAAEESSPKEATTSRVNGATSVKSGPHATKGKPAKAHAPATATAPNAKSTRRTRANKRMEVRLPGPYVEPAPSESDTDTPNPDLITGDEDSAAGSTAPRATEPSEGESAPANTTASESTPVVEAAVPSPDGASDARQAEDFLNSSDSQDPKSSASTTSPAKAPQEPLSPPADGPDPVDYEESEPDQDREQGEVPDPNSSPQLTEQQRVTHPGSPMTPKTIAAVARVEAQSRRQSPRYTASTVGPEQQIITSAGVGEGVPPEQLQPDNRRHLSESTHQEAAQAAGTKREREASTPRTREQLLALRYWTLGEYREHLRLSRRPGPGVSQCDKCPVVLWDDTGLTRQTNEREFEYWLRFLGYACPEFLASPYRIDWLAHRRLRFRMAKMVADGQWQSRYFDRHMPTPPVILEEVIQKIQKSWQSQPIEPRSVLGRVSSDQLRGPAQKRPRGRRSPP</sequence>
<feature type="compositionally biased region" description="Basic and acidic residues" evidence="1">
    <location>
        <begin position="349"/>
        <end position="359"/>
    </location>
</feature>
<gene>
    <name evidence="2" type="ORF">Pfra01_003041200</name>
</gene>
<name>A0A9W7DAZ2_9STRA</name>
<feature type="compositionally biased region" description="Polar residues" evidence="1">
    <location>
        <begin position="174"/>
        <end position="183"/>
    </location>
</feature>
<feature type="region of interest" description="Disordered" evidence="1">
    <location>
        <begin position="484"/>
        <end position="517"/>
    </location>
</feature>